<dbReference type="Proteomes" id="UP000026922">
    <property type="component" value="Unassembled WGS sequence"/>
</dbReference>
<evidence type="ECO:0000313" key="3">
    <source>
        <dbReference type="Proteomes" id="UP000026922"/>
    </source>
</evidence>
<proteinExistence type="predicted"/>
<feature type="transmembrane region" description="Helical" evidence="1">
    <location>
        <begin position="47"/>
        <end position="65"/>
    </location>
</feature>
<reference evidence="2 3" key="1">
    <citation type="journal article" date="2013" name="Genome Announc.">
        <title>Draft Genome Sequence of Holospora undulata Strain HU1, a Micronucleus-Specific Symbiont of the Ciliate Paramecium caudatum.</title>
        <authorList>
            <person name="Dohra H."/>
            <person name="Suzuki H."/>
            <person name="Suzuki T."/>
            <person name="Tanaka K."/>
            <person name="Fujishima M."/>
        </authorList>
    </citation>
    <scope>NUCLEOTIDE SEQUENCE [LARGE SCALE GENOMIC DNA]</scope>
    <source>
        <strain evidence="2 3">HU1</strain>
    </source>
</reference>
<keyword evidence="1" id="KW-1133">Transmembrane helix</keyword>
<dbReference type="RefSeq" id="WP_006292437.1">
    <property type="nucleotide sequence ID" value="NZ_ARPM03000027.1"/>
</dbReference>
<organism evidence="2 3">
    <name type="scientific">Holospora undulata HU1</name>
    <dbReference type="NCBI Taxonomy" id="1321371"/>
    <lineage>
        <taxon>Bacteria</taxon>
        <taxon>Pseudomonadati</taxon>
        <taxon>Pseudomonadota</taxon>
        <taxon>Alphaproteobacteria</taxon>
        <taxon>Holosporales</taxon>
        <taxon>Holosporaceae</taxon>
        <taxon>Holospora</taxon>
    </lineage>
</organism>
<keyword evidence="1" id="KW-0472">Membrane</keyword>
<evidence type="ECO:0000313" key="2">
    <source>
        <dbReference type="EMBL" id="ETZ05504.1"/>
    </source>
</evidence>
<name>A0A061JJ11_9PROT</name>
<keyword evidence="1" id="KW-0812">Transmembrane</keyword>
<sequence>MSKIEDKCNLKKSDSDQSYLSTLLVQQYEDLISDLYSPGIFKRFKKVLKMLITVFVPFYFFWYYVVFIPNLILVGTFIVVLSMMSFGVGCFLYGRVPIFNLFCDVLAAFLEVGYSFFFITVGY</sequence>
<feature type="transmembrane region" description="Helical" evidence="1">
    <location>
        <begin position="101"/>
        <end position="121"/>
    </location>
</feature>
<feature type="transmembrane region" description="Helical" evidence="1">
    <location>
        <begin position="71"/>
        <end position="94"/>
    </location>
</feature>
<protein>
    <submittedName>
        <fullName evidence="2">Uncharacterized protein</fullName>
    </submittedName>
</protein>
<gene>
    <name evidence="2" type="ORF">K737_300051</name>
</gene>
<evidence type="ECO:0000256" key="1">
    <source>
        <dbReference type="SAM" id="Phobius"/>
    </source>
</evidence>
<dbReference type="EMBL" id="ARPM03000027">
    <property type="protein sequence ID" value="ETZ05504.1"/>
    <property type="molecule type" value="Genomic_DNA"/>
</dbReference>
<accession>A0A061JJ11</accession>
<dbReference type="AlphaFoldDB" id="A0A061JJ11"/>
<comment type="caution">
    <text evidence="2">The sequence shown here is derived from an EMBL/GenBank/DDBJ whole genome shotgun (WGS) entry which is preliminary data.</text>
</comment>
<keyword evidence="3" id="KW-1185">Reference proteome</keyword>